<protein>
    <submittedName>
        <fullName evidence="2">Uncharacterized protein</fullName>
    </submittedName>
</protein>
<evidence type="ECO:0000313" key="2">
    <source>
        <dbReference type="EMBL" id="VAW17234.1"/>
    </source>
</evidence>
<gene>
    <name evidence="2" type="ORF">MNBD_BACTEROID05-377</name>
</gene>
<accession>A0A3B0U935</accession>
<dbReference type="Pfam" id="PF11832">
    <property type="entry name" value="DUF3352"/>
    <property type="match status" value="1"/>
</dbReference>
<organism evidence="2">
    <name type="scientific">hydrothermal vent metagenome</name>
    <dbReference type="NCBI Taxonomy" id="652676"/>
    <lineage>
        <taxon>unclassified sequences</taxon>
        <taxon>metagenomes</taxon>
        <taxon>ecological metagenomes</taxon>
    </lineage>
</organism>
<proteinExistence type="predicted"/>
<feature type="coiled-coil region" evidence="1">
    <location>
        <begin position="152"/>
        <end position="217"/>
    </location>
</feature>
<dbReference type="InterPro" id="IPR021787">
    <property type="entry name" value="DUF3352"/>
</dbReference>
<evidence type="ECO:0000256" key="1">
    <source>
        <dbReference type="SAM" id="Coils"/>
    </source>
</evidence>
<name>A0A3B0U935_9ZZZZ</name>
<sequence length="279" mass="32238">GGLFPIPRLVLFIEIKNEKVIKKIFNKLSEFPFVVFHDEEYEGVPISYVTSPIGNQISPGYCFLGDYFLLSVNKEELQSSIDAFKKKKASLVENESFKEINLGLTDKNTNVQFIRVGALVKSIKGLIKWGEQWLSAKDQKKQAFKSGSQRRLDELFEKSEDKQLQLEEQKESLVLLEDEVWNLESKAMDTTAKETELKELEEKINLLSLEIQEDLLQQEELKNLIGGYDQKGLTSDQRDLYSKKVLRPLLKSLESLEVYGMRTTRNPNVFESRMFLKIE</sequence>
<dbReference type="EMBL" id="UOEN01000365">
    <property type="protein sequence ID" value="VAW17234.1"/>
    <property type="molecule type" value="Genomic_DNA"/>
</dbReference>
<keyword evidence="1" id="KW-0175">Coiled coil</keyword>
<feature type="non-terminal residue" evidence="2">
    <location>
        <position position="1"/>
    </location>
</feature>
<reference evidence="2" key="1">
    <citation type="submission" date="2018-06" db="EMBL/GenBank/DDBJ databases">
        <authorList>
            <person name="Zhirakovskaya E."/>
        </authorList>
    </citation>
    <scope>NUCLEOTIDE SEQUENCE</scope>
</reference>
<dbReference type="AlphaFoldDB" id="A0A3B0U935"/>